<dbReference type="SUPFAM" id="SSF48239">
    <property type="entry name" value="Terpenoid cyclases/Protein prenyltransferases"/>
    <property type="match status" value="2"/>
</dbReference>
<name>A0A250JDA4_9BACT</name>
<dbReference type="PANTHER" id="PTHR31739">
    <property type="entry name" value="ENT-COPALYL DIPHOSPHATE SYNTHASE, CHLOROPLASTIC"/>
    <property type="match status" value="1"/>
</dbReference>
<dbReference type="RefSeq" id="WP_198316272.1">
    <property type="nucleotide sequence ID" value="NZ_CP022098.1"/>
</dbReference>
<accession>A0A250JDA4</accession>
<dbReference type="InterPro" id="IPR008930">
    <property type="entry name" value="Terpenoid_cyclase/PrenylTrfase"/>
</dbReference>
<organism evidence="2 3">
    <name type="scientific">Cystobacter fuscus</name>
    <dbReference type="NCBI Taxonomy" id="43"/>
    <lineage>
        <taxon>Bacteria</taxon>
        <taxon>Pseudomonadati</taxon>
        <taxon>Myxococcota</taxon>
        <taxon>Myxococcia</taxon>
        <taxon>Myxococcales</taxon>
        <taxon>Cystobacterineae</taxon>
        <taxon>Archangiaceae</taxon>
        <taxon>Cystobacter</taxon>
    </lineage>
</organism>
<evidence type="ECO:0000313" key="3">
    <source>
        <dbReference type="Proteomes" id="UP000217257"/>
    </source>
</evidence>
<dbReference type="InterPro" id="IPR032696">
    <property type="entry name" value="SQ_cyclase_C"/>
</dbReference>
<dbReference type="InterPro" id="IPR050148">
    <property type="entry name" value="Terpene_synthase-like"/>
</dbReference>
<evidence type="ECO:0000313" key="2">
    <source>
        <dbReference type="EMBL" id="ATB41865.1"/>
    </source>
</evidence>
<dbReference type="GO" id="GO:0016102">
    <property type="term" value="P:diterpenoid biosynthetic process"/>
    <property type="evidence" value="ECO:0007669"/>
    <property type="project" value="TreeGrafter"/>
</dbReference>
<dbReference type="GO" id="GO:0000287">
    <property type="term" value="F:magnesium ion binding"/>
    <property type="evidence" value="ECO:0007669"/>
    <property type="project" value="TreeGrafter"/>
</dbReference>
<dbReference type="Gene3D" id="1.50.10.160">
    <property type="match status" value="1"/>
</dbReference>
<dbReference type="GO" id="GO:0010333">
    <property type="term" value="F:terpene synthase activity"/>
    <property type="evidence" value="ECO:0007669"/>
    <property type="project" value="InterPro"/>
</dbReference>
<dbReference type="Proteomes" id="UP000217257">
    <property type="component" value="Chromosome"/>
</dbReference>
<gene>
    <name evidence="2" type="ORF">CYFUS_007341</name>
</gene>
<dbReference type="AlphaFoldDB" id="A0A250JDA4"/>
<reference evidence="2 3" key="1">
    <citation type="submission" date="2017-06" db="EMBL/GenBank/DDBJ databases">
        <title>Sequencing and comparative analysis of myxobacterial genomes.</title>
        <authorList>
            <person name="Rupp O."/>
            <person name="Goesmann A."/>
            <person name="Sogaard-Andersen L."/>
        </authorList>
    </citation>
    <scope>NUCLEOTIDE SEQUENCE [LARGE SCALE GENOMIC DNA]</scope>
    <source>
        <strain evidence="2 3">DSM 52655</strain>
    </source>
</reference>
<proteinExistence type="predicted"/>
<evidence type="ECO:0000259" key="1">
    <source>
        <dbReference type="Pfam" id="PF13243"/>
    </source>
</evidence>
<dbReference type="CDD" id="cd00688">
    <property type="entry name" value="ISOPREN_C2_like"/>
    <property type="match status" value="1"/>
</dbReference>
<dbReference type="PANTHER" id="PTHR31739:SF25">
    <property type="entry name" value="(E,E)-GERANYLLINALOOL SYNTHASE"/>
    <property type="match status" value="1"/>
</dbReference>
<dbReference type="Gene3D" id="1.50.10.20">
    <property type="match status" value="1"/>
</dbReference>
<dbReference type="KEGG" id="cfus:CYFUS_007341"/>
<sequence length="531" mass="58687">MRRIRDVAMELVPSQSIRVVEGGIQELLFKELQSLLSKTGHGGGLMSPSIYDSAQVLRILSPAESASSPVVDWLLSQQRADGGWGEPIKPMHRDIPTMSAILALRRFPQHPRTHEACEAGVRFLRAQAPHWATLHPEELPVAAEILVPALLNQLGLGEAQLPRTPYAQLMALGERKRKIIAKLPVTPGVPWLHVWETWGQEPTANLIDGAGSVGHSPSATAAWVKAASGRPELTPFVDRAREYLRESGLSTASSTPGLVPVGGPHNYFEQSFVLYALLMGGVLQEPRLAPYVNSVLGDLTRALGPNGIGMSDYFLQDGDDTSAVVAVMHAMGLPVDPAVLYRFKRDDHFIAYPGEMQSSPTLTARCLHALMLLGQDSDELAPFQRYLLERQEPSGRWSFDKWSRSWLYTTFHSVVGLVGSPHTDAVRRALESVLSAQLPDGGWSSDGRSNMTETSYAVLMLGFLERHGLHHHGISPALDRASRWMLQNYTPGAPAEGKVKCWISKELYRMERIDTAFELCALLMMQRRQYE</sequence>
<dbReference type="Pfam" id="PF13243">
    <property type="entry name" value="SQHop_cyclase_C"/>
    <property type="match status" value="1"/>
</dbReference>
<protein>
    <recommendedName>
        <fullName evidence="1">Squalene cyclase C-terminal domain-containing protein</fullName>
    </recommendedName>
</protein>
<dbReference type="EMBL" id="CP022098">
    <property type="protein sequence ID" value="ATB41865.1"/>
    <property type="molecule type" value="Genomic_DNA"/>
</dbReference>
<feature type="domain" description="Squalene cyclase C-terminal" evidence="1">
    <location>
        <begin position="360"/>
        <end position="451"/>
    </location>
</feature>